<dbReference type="EMBL" id="JANPWB010000012">
    <property type="protein sequence ID" value="KAJ1119638.1"/>
    <property type="molecule type" value="Genomic_DNA"/>
</dbReference>
<sequence>MADLSWHRDPQCRQQMRQAHCRPDSPAYAGKVGALQGGLNPGLAPVLFQCRRRANDAAQRRSLGMIDGEPLCCQLWGLLLGLVELVLFEFMLQRMGAEQIKS</sequence>
<accession>A0AAV7P1W8</accession>
<protein>
    <submittedName>
        <fullName evidence="1">Uncharacterized protein</fullName>
    </submittedName>
</protein>
<reference evidence="1" key="1">
    <citation type="journal article" date="2022" name="bioRxiv">
        <title>Sequencing and chromosome-scale assembly of the giantPleurodeles waltlgenome.</title>
        <authorList>
            <person name="Brown T."/>
            <person name="Elewa A."/>
            <person name="Iarovenko S."/>
            <person name="Subramanian E."/>
            <person name="Araus A.J."/>
            <person name="Petzold A."/>
            <person name="Susuki M."/>
            <person name="Suzuki K.-i.T."/>
            <person name="Hayashi T."/>
            <person name="Toyoda A."/>
            <person name="Oliveira C."/>
            <person name="Osipova E."/>
            <person name="Leigh N.D."/>
            <person name="Simon A."/>
            <person name="Yun M.H."/>
        </authorList>
    </citation>
    <scope>NUCLEOTIDE SEQUENCE</scope>
    <source>
        <strain evidence="1">20211129_DDA</strain>
        <tissue evidence="1">Liver</tissue>
    </source>
</reference>
<gene>
    <name evidence="1" type="ORF">NDU88_007823</name>
</gene>
<organism evidence="1 2">
    <name type="scientific">Pleurodeles waltl</name>
    <name type="common">Iberian ribbed newt</name>
    <dbReference type="NCBI Taxonomy" id="8319"/>
    <lineage>
        <taxon>Eukaryota</taxon>
        <taxon>Metazoa</taxon>
        <taxon>Chordata</taxon>
        <taxon>Craniata</taxon>
        <taxon>Vertebrata</taxon>
        <taxon>Euteleostomi</taxon>
        <taxon>Amphibia</taxon>
        <taxon>Batrachia</taxon>
        <taxon>Caudata</taxon>
        <taxon>Salamandroidea</taxon>
        <taxon>Salamandridae</taxon>
        <taxon>Pleurodelinae</taxon>
        <taxon>Pleurodeles</taxon>
    </lineage>
</organism>
<evidence type="ECO:0000313" key="1">
    <source>
        <dbReference type="EMBL" id="KAJ1119638.1"/>
    </source>
</evidence>
<evidence type="ECO:0000313" key="2">
    <source>
        <dbReference type="Proteomes" id="UP001066276"/>
    </source>
</evidence>
<name>A0AAV7P1W8_PLEWA</name>
<keyword evidence="2" id="KW-1185">Reference proteome</keyword>
<proteinExistence type="predicted"/>
<comment type="caution">
    <text evidence="1">The sequence shown here is derived from an EMBL/GenBank/DDBJ whole genome shotgun (WGS) entry which is preliminary data.</text>
</comment>
<dbReference type="Proteomes" id="UP001066276">
    <property type="component" value="Chromosome 8"/>
</dbReference>
<dbReference type="AlphaFoldDB" id="A0AAV7P1W8"/>